<dbReference type="Pfam" id="PF02082">
    <property type="entry name" value="Rrf2"/>
    <property type="match status" value="1"/>
</dbReference>
<dbReference type="PANTHER" id="PTHR33221:SF15">
    <property type="entry name" value="HTH-TYPE TRANSCRIPTIONAL REGULATOR YWGB-RELATED"/>
    <property type="match status" value="1"/>
</dbReference>
<keyword evidence="2" id="KW-1185">Reference proteome</keyword>
<accession>A0AAE3P0Q9</accession>
<reference evidence="1" key="1">
    <citation type="submission" date="2023-03" db="EMBL/GenBank/DDBJ databases">
        <title>Stygiobacter electus gen. nov., sp. nov., facultatively anaerobic thermotolerant bacterium of the class Ignavibacteria from a well of Yessentuki mineral water deposit.</title>
        <authorList>
            <person name="Podosokorskaya O.A."/>
            <person name="Elcheninov A.G."/>
            <person name="Petrova N.F."/>
            <person name="Zavarzina D.G."/>
            <person name="Kublanov I.V."/>
            <person name="Merkel A.Y."/>
        </authorList>
    </citation>
    <scope>NUCLEOTIDE SEQUENCE</scope>
    <source>
        <strain evidence="1">09-Me</strain>
    </source>
</reference>
<dbReference type="GO" id="GO:0005829">
    <property type="term" value="C:cytosol"/>
    <property type="evidence" value="ECO:0007669"/>
    <property type="project" value="TreeGrafter"/>
</dbReference>
<protein>
    <submittedName>
        <fullName evidence="1">Rrf2 family transcriptional regulator</fullName>
    </submittedName>
</protein>
<dbReference type="Proteomes" id="UP001221302">
    <property type="component" value="Unassembled WGS sequence"/>
</dbReference>
<dbReference type="InterPro" id="IPR036390">
    <property type="entry name" value="WH_DNA-bd_sf"/>
</dbReference>
<gene>
    <name evidence="1" type="ORF">P0M35_08485</name>
</gene>
<dbReference type="RefSeq" id="WP_321535952.1">
    <property type="nucleotide sequence ID" value="NZ_JARGDL010000010.1"/>
</dbReference>
<organism evidence="1 2">
    <name type="scientific">Stygiobacter electus</name>
    <dbReference type="NCBI Taxonomy" id="3032292"/>
    <lineage>
        <taxon>Bacteria</taxon>
        <taxon>Pseudomonadati</taxon>
        <taxon>Ignavibacteriota</taxon>
        <taxon>Ignavibacteria</taxon>
        <taxon>Ignavibacteriales</taxon>
        <taxon>Melioribacteraceae</taxon>
        <taxon>Stygiobacter</taxon>
    </lineage>
</organism>
<dbReference type="PANTHER" id="PTHR33221">
    <property type="entry name" value="WINGED HELIX-TURN-HELIX TRANSCRIPTIONAL REGULATOR, RRF2 FAMILY"/>
    <property type="match status" value="1"/>
</dbReference>
<dbReference type="Gene3D" id="1.10.10.10">
    <property type="entry name" value="Winged helix-like DNA-binding domain superfamily/Winged helix DNA-binding domain"/>
    <property type="match status" value="1"/>
</dbReference>
<dbReference type="PROSITE" id="PS51197">
    <property type="entry name" value="HTH_RRF2_2"/>
    <property type="match status" value="1"/>
</dbReference>
<dbReference type="InterPro" id="IPR000944">
    <property type="entry name" value="Tscrpt_reg_Rrf2"/>
</dbReference>
<sequence>MRRNSFISREQDYALRMTAFLAGLPKGEFINVPTLARKLFISHKFASRIVHKLKKAKITDSVQGKYGGVFLKADPKKLSMFDVLDTIGFKVKFNDCLNKNFKCELMFGCKFHSFWLNEEKLLLEKLKKQKFSDYVLREQNF</sequence>
<name>A0AAE3P0Q9_9BACT</name>
<evidence type="ECO:0000313" key="2">
    <source>
        <dbReference type="Proteomes" id="UP001221302"/>
    </source>
</evidence>
<proteinExistence type="predicted"/>
<dbReference type="InterPro" id="IPR036388">
    <property type="entry name" value="WH-like_DNA-bd_sf"/>
</dbReference>
<dbReference type="GO" id="GO:0003700">
    <property type="term" value="F:DNA-binding transcription factor activity"/>
    <property type="evidence" value="ECO:0007669"/>
    <property type="project" value="TreeGrafter"/>
</dbReference>
<dbReference type="EMBL" id="JARGDL010000010">
    <property type="protein sequence ID" value="MDF1612184.1"/>
    <property type="molecule type" value="Genomic_DNA"/>
</dbReference>
<dbReference type="SUPFAM" id="SSF46785">
    <property type="entry name" value="Winged helix' DNA-binding domain"/>
    <property type="match status" value="1"/>
</dbReference>
<evidence type="ECO:0000313" key="1">
    <source>
        <dbReference type="EMBL" id="MDF1612184.1"/>
    </source>
</evidence>
<dbReference type="AlphaFoldDB" id="A0AAE3P0Q9"/>
<comment type="caution">
    <text evidence="1">The sequence shown here is derived from an EMBL/GenBank/DDBJ whole genome shotgun (WGS) entry which is preliminary data.</text>
</comment>